<keyword evidence="2" id="KW-1185">Reference proteome</keyword>
<accession>A0A7W7VJL2</accession>
<dbReference type="RefSeq" id="WP_184816217.1">
    <property type="nucleotide sequence ID" value="NZ_JACHJQ010000012.1"/>
</dbReference>
<dbReference type="EC" id="1.1.3.46" evidence="1"/>
<organism evidence="1 2">
    <name type="scientific">Actinophytocola algeriensis</name>
    <dbReference type="NCBI Taxonomy" id="1768010"/>
    <lineage>
        <taxon>Bacteria</taxon>
        <taxon>Bacillati</taxon>
        <taxon>Actinomycetota</taxon>
        <taxon>Actinomycetes</taxon>
        <taxon>Pseudonocardiales</taxon>
        <taxon>Pseudonocardiaceae</taxon>
    </lineage>
</organism>
<protein>
    <submittedName>
        <fullName evidence="1">4-hydroxymandelate oxidase</fullName>
        <ecNumber evidence="1">1.1.3.46</ecNumber>
    </submittedName>
</protein>
<name>A0A7W7VJL2_9PSEU</name>
<dbReference type="EMBL" id="JACHJQ010000012">
    <property type="protein sequence ID" value="MBB4912210.1"/>
    <property type="molecule type" value="Genomic_DNA"/>
</dbReference>
<evidence type="ECO:0000313" key="2">
    <source>
        <dbReference type="Proteomes" id="UP000520767"/>
    </source>
</evidence>
<gene>
    <name evidence="1" type="ORF">FHR82_008481</name>
</gene>
<comment type="caution">
    <text evidence="1">The sequence shown here is derived from an EMBL/GenBank/DDBJ whole genome shotgun (WGS) entry which is preliminary data.</text>
</comment>
<dbReference type="GO" id="GO:0016746">
    <property type="term" value="F:acyltransferase activity"/>
    <property type="evidence" value="ECO:0007669"/>
    <property type="project" value="InterPro"/>
</dbReference>
<dbReference type="SUPFAM" id="SSF53901">
    <property type="entry name" value="Thiolase-like"/>
    <property type="match status" value="1"/>
</dbReference>
<dbReference type="Proteomes" id="UP000520767">
    <property type="component" value="Unassembled WGS sequence"/>
</dbReference>
<dbReference type="AlphaFoldDB" id="A0A7W7VJL2"/>
<sequence>MFVTGPPTAGTGLALRRVAHRGHTGPPIADSSLATHPTLRPYLTDLAATRGLALRAEVLGTGQAYAELAAPVVEAVTSPDEPVDLLVLAFGVPDVQPGRNAALRLAAHCPGRPLAFAVCDQGPAAAFTALGLAADYAATGVCARAVLVVAEQAAVPYPLTAQAPVPERHAAVAVLLESGPAPAHVRTHADLPPEAVAAVLAAEVAELTGERDDVTLVLGPGVGTAPDVPGAEMLRGTPELPYTGAWARLADGEPGRFLVIADYDSALGYLCVAGLEPSSRPAADLAVAGSPGTGGGVANMAVKD</sequence>
<dbReference type="GO" id="GO:0016491">
    <property type="term" value="F:oxidoreductase activity"/>
    <property type="evidence" value="ECO:0007669"/>
    <property type="project" value="UniProtKB-KW"/>
</dbReference>
<dbReference type="InterPro" id="IPR016039">
    <property type="entry name" value="Thiolase-like"/>
</dbReference>
<reference evidence="1 2" key="1">
    <citation type="submission" date="2020-08" db="EMBL/GenBank/DDBJ databases">
        <title>Genomic Encyclopedia of Type Strains, Phase III (KMG-III): the genomes of soil and plant-associated and newly described type strains.</title>
        <authorList>
            <person name="Whitman W."/>
        </authorList>
    </citation>
    <scope>NUCLEOTIDE SEQUENCE [LARGE SCALE GENOMIC DNA]</scope>
    <source>
        <strain evidence="1 2">CECT 8960</strain>
    </source>
</reference>
<proteinExistence type="predicted"/>
<keyword evidence="1" id="KW-0560">Oxidoreductase</keyword>
<evidence type="ECO:0000313" key="1">
    <source>
        <dbReference type="EMBL" id="MBB4912210.1"/>
    </source>
</evidence>